<dbReference type="EMBL" id="SMFT01000002">
    <property type="protein sequence ID" value="TCJ98774.1"/>
    <property type="molecule type" value="Genomic_DNA"/>
</dbReference>
<comment type="caution">
    <text evidence="2">The sequence shown here is derived from an EMBL/GenBank/DDBJ whole genome shotgun (WGS) entry which is preliminary data.</text>
</comment>
<dbReference type="PANTHER" id="PTHR33336:SF15">
    <property type="entry name" value="ABM DOMAIN-CONTAINING PROTEIN"/>
    <property type="match status" value="1"/>
</dbReference>
<dbReference type="Gene3D" id="3.30.70.100">
    <property type="match status" value="1"/>
</dbReference>
<dbReference type="PANTHER" id="PTHR33336">
    <property type="entry name" value="QUINOL MONOOXYGENASE YGIN-RELATED"/>
    <property type="match status" value="1"/>
</dbReference>
<dbReference type="GO" id="GO:0004497">
    <property type="term" value="F:monooxygenase activity"/>
    <property type="evidence" value="ECO:0007669"/>
    <property type="project" value="UniProtKB-KW"/>
</dbReference>
<dbReference type="Proteomes" id="UP000294702">
    <property type="component" value="Unassembled WGS sequence"/>
</dbReference>
<dbReference type="InterPro" id="IPR007138">
    <property type="entry name" value="ABM_dom"/>
</dbReference>
<evidence type="ECO:0000313" key="2">
    <source>
        <dbReference type="EMBL" id="TCJ98774.1"/>
    </source>
</evidence>
<dbReference type="SUPFAM" id="SSF54909">
    <property type="entry name" value="Dimeric alpha+beta barrel"/>
    <property type="match status" value="1"/>
</dbReference>
<feature type="domain" description="ABM" evidence="1">
    <location>
        <begin position="2"/>
        <end position="91"/>
    </location>
</feature>
<dbReference type="RefSeq" id="WP_132690458.1">
    <property type="nucleotide sequence ID" value="NZ_SMFT01000002.1"/>
</dbReference>
<keyword evidence="3" id="KW-1185">Reference proteome</keyword>
<evidence type="ECO:0000259" key="1">
    <source>
        <dbReference type="PROSITE" id="PS51725"/>
    </source>
</evidence>
<evidence type="ECO:0000313" key="3">
    <source>
        <dbReference type="Proteomes" id="UP000294702"/>
    </source>
</evidence>
<name>A0A4R1FY75_9PAST</name>
<dbReference type="InterPro" id="IPR011008">
    <property type="entry name" value="Dimeric_a/b-barrel"/>
</dbReference>
<organism evidence="2 3">
    <name type="scientific">Volucribacter psittacicida</name>
    <dbReference type="NCBI Taxonomy" id="203482"/>
    <lineage>
        <taxon>Bacteria</taxon>
        <taxon>Pseudomonadati</taxon>
        <taxon>Pseudomonadota</taxon>
        <taxon>Gammaproteobacteria</taxon>
        <taxon>Pasteurellales</taxon>
        <taxon>Pasteurellaceae</taxon>
        <taxon>Volucribacter</taxon>
    </lineage>
</organism>
<reference evidence="2 3" key="1">
    <citation type="submission" date="2019-03" db="EMBL/GenBank/DDBJ databases">
        <title>Genomic Encyclopedia of Type Strains, Phase IV (KMG-IV): sequencing the most valuable type-strain genomes for metagenomic binning, comparative biology and taxonomic classification.</title>
        <authorList>
            <person name="Goeker M."/>
        </authorList>
    </citation>
    <scope>NUCLEOTIDE SEQUENCE [LARGE SCALE GENOMIC DNA]</scope>
    <source>
        <strain evidence="2 3">DSM 15534</strain>
    </source>
</reference>
<proteinExistence type="predicted"/>
<accession>A0A4R1FY75</accession>
<dbReference type="OrthoDB" id="9812192at2"/>
<keyword evidence="2" id="KW-0560">Oxidoreductase</keyword>
<dbReference type="Pfam" id="PF03992">
    <property type="entry name" value="ABM"/>
    <property type="match status" value="1"/>
</dbReference>
<sequence length="95" mass="11287">MKIVYAICRVQPEQQETFKQIADKMVVASQQDRGCIYYRYGKLDNQESTYVFIEHWENMADLELHLQQPHFVENFPLIEKILISPAEINIVDIDR</sequence>
<gene>
    <name evidence="2" type="ORF">EV694_1199</name>
</gene>
<dbReference type="AlphaFoldDB" id="A0A4R1FY75"/>
<dbReference type="PROSITE" id="PS51725">
    <property type="entry name" value="ABM"/>
    <property type="match status" value="1"/>
</dbReference>
<keyword evidence="2" id="KW-0503">Monooxygenase</keyword>
<protein>
    <submittedName>
        <fullName evidence="2">Quinol monooxygenase YgiN</fullName>
    </submittedName>
</protein>
<dbReference type="InterPro" id="IPR050744">
    <property type="entry name" value="AI-2_Isomerase_LsrG"/>
</dbReference>